<reference evidence="1 2" key="1">
    <citation type="submission" date="2019-02" db="EMBL/GenBank/DDBJ databases">
        <title>Deep-cultivation of Planctomycetes and their phenomic and genomic characterization uncovers novel biology.</title>
        <authorList>
            <person name="Wiegand S."/>
            <person name="Jogler M."/>
            <person name="Boedeker C."/>
            <person name="Pinto D."/>
            <person name="Vollmers J."/>
            <person name="Rivas-Marin E."/>
            <person name="Kohn T."/>
            <person name="Peeters S.H."/>
            <person name="Heuer A."/>
            <person name="Rast P."/>
            <person name="Oberbeckmann S."/>
            <person name="Bunk B."/>
            <person name="Jeske O."/>
            <person name="Meyerdierks A."/>
            <person name="Storesund J.E."/>
            <person name="Kallscheuer N."/>
            <person name="Luecker S."/>
            <person name="Lage O.M."/>
            <person name="Pohl T."/>
            <person name="Merkel B.J."/>
            <person name="Hornburger P."/>
            <person name="Mueller R.-W."/>
            <person name="Bruemmer F."/>
            <person name="Labrenz M."/>
            <person name="Spormann A.M."/>
            <person name="Op den Camp H."/>
            <person name="Overmann J."/>
            <person name="Amann R."/>
            <person name="Jetten M.S.M."/>
            <person name="Mascher T."/>
            <person name="Medema M.H."/>
            <person name="Devos D.P."/>
            <person name="Kaster A.-K."/>
            <person name="Ovreas L."/>
            <person name="Rohde M."/>
            <person name="Galperin M.Y."/>
            <person name="Jogler C."/>
        </authorList>
    </citation>
    <scope>NUCLEOTIDE SEQUENCE [LARGE SCALE GENOMIC DNA]</scope>
    <source>
        <strain evidence="1 2">ETA_A8</strain>
    </source>
</reference>
<protein>
    <recommendedName>
        <fullName evidence="3">WXG100 family type VII secretion target</fullName>
    </recommendedName>
</protein>
<dbReference type="InterPro" id="IPR010310">
    <property type="entry name" value="T7SS_ESAT-6-like"/>
</dbReference>
<dbReference type="Proteomes" id="UP000315017">
    <property type="component" value="Chromosome"/>
</dbReference>
<sequence>MPQAVVDPEELRQFAQSLKKFNSQLRDRSAALGNQLATLSASWRDQEHKKFSEEFEQNMKVLLRFTETADAYVPYLLRKAEHIEDYMRS</sequence>
<dbReference type="OrthoDB" id="3035322at2"/>
<gene>
    <name evidence="1" type="ORF">ETAA8_61070</name>
</gene>
<evidence type="ECO:0008006" key="3">
    <source>
        <dbReference type="Google" id="ProtNLM"/>
    </source>
</evidence>
<dbReference type="EMBL" id="CP036274">
    <property type="protein sequence ID" value="QDU30954.1"/>
    <property type="molecule type" value="Genomic_DNA"/>
</dbReference>
<dbReference type="RefSeq" id="WP_145097301.1">
    <property type="nucleotide sequence ID" value="NZ_CP036274.1"/>
</dbReference>
<dbReference type="AlphaFoldDB" id="A0A517YL72"/>
<evidence type="ECO:0000313" key="2">
    <source>
        <dbReference type="Proteomes" id="UP000315017"/>
    </source>
</evidence>
<evidence type="ECO:0000313" key="1">
    <source>
        <dbReference type="EMBL" id="QDU30954.1"/>
    </source>
</evidence>
<name>A0A517YL72_9BACT</name>
<dbReference type="Gene3D" id="1.10.287.850">
    <property type="entry name" value="HP0062-like domain"/>
    <property type="match status" value="1"/>
</dbReference>
<accession>A0A517YL72</accession>
<dbReference type="InterPro" id="IPR029013">
    <property type="entry name" value="HP0062-like_sf"/>
</dbReference>
<proteinExistence type="predicted"/>
<keyword evidence="2" id="KW-1185">Reference proteome</keyword>
<dbReference type="KEGG" id="aagg:ETAA8_61070"/>
<dbReference type="Pfam" id="PF06013">
    <property type="entry name" value="WXG100"/>
    <property type="match status" value="1"/>
</dbReference>
<dbReference type="SUPFAM" id="SSF158414">
    <property type="entry name" value="HP0062-like"/>
    <property type="match status" value="1"/>
</dbReference>
<organism evidence="1 2">
    <name type="scientific">Anatilimnocola aggregata</name>
    <dbReference type="NCBI Taxonomy" id="2528021"/>
    <lineage>
        <taxon>Bacteria</taxon>
        <taxon>Pseudomonadati</taxon>
        <taxon>Planctomycetota</taxon>
        <taxon>Planctomycetia</taxon>
        <taxon>Pirellulales</taxon>
        <taxon>Pirellulaceae</taxon>
        <taxon>Anatilimnocola</taxon>
    </lineage>
</organism>